<organism evidence="13 14">
    <name type="scientific">Rugosimonospora acidiphila</name>
    <dbReference type="NCBI Taxonomy" id="556531"/>
    <lineage>
        <taxon>Bacteria</taxon>
        <taxon>Bacillati</taxon>
        <taxon>Actinomycetota</taxon>
        <taxon>Actinomycetes</taxon>
        <taxon>Micromonosporales</taxon>
        <taxon>Micromonosporaceae</taxon>
        <taxon>Rugosimonospora</taxon>
    </lineage>
</organism>
<protein>
    <recommendedName>
        <fullName evidence="4">mannose-6-phosphate isomerase</fullName>
        <ecNumber evidence="4">5.3.1.8</ecNumber>
    </recommendedName>
    <alternativeName>
        <fullName evidence="8">Phosphohexomutase</fullName>
    </alternativeName>
    <alternativeName>
        <fullName evidence="9">Phosphomannose isomerase</fullName>
    </alternativeName>
</protein>
<evidence type="ECO:0000313" key="14">
    <source>
        <dbReference type="Proteomes" id="UP001501570"/>
    </source>
</evidence>
<evidence type="ECO:0000256" key="5">
    <source>
        <dbReference type="ARBA" id="ARBA00022723"/>
    </source>
</evidence>
<dbReference type="EC" id="5.3.1.8" evidence="4"/>
<dbReference type="InterPro" id="IPR049071">
    <property type="entry name" value="MPI_cupin_dom"/>
</dbReference>
<dbReference type="Pfam" id="PF21621">
    <property type="entry name" value="MPI_cupin_dom"/>
    <property type="match status" value="1"/>
</dbReference>
<dbReference type="InterPro" id="IPR016305">
    <property type="entry name" value="Mannose-6-P_Isomerase"/>
</dbReference>
<dbReference type="Gene3D" id="2.60.120.10">
    <property type="entry name" value="Jelly Rolls"/>
    <property type="match status" value="2"/>
</dbReference>
<evidence type="ECO:0000256" key="6">
    <source>
        <dbReference type="ARBA" id="ARBA00022833"/>
    </source>
</evidence>
<evidence type="ECO:0000256" key="3">
    <source>
        <dbReference type="ARBA" id="ARBA00010772"/>
    </source>
</evidence>
<proteinExistence type="inferred from homology"/>
<comment type="similarity">
    <text evidence="3">Belongs to the mannose-6-phosphate isomerase type 1 family.</text>
</comment>
<feature type="region of interest" description="Disordered" evidence="10">
    <location>
        <begin position="19"/>
        <end position="49"/>
    </location>
</feature>
<evidence type="ECO:0000256" key="4">
    <source>
        <dbReference type="ARBA" id="ARBA00011956"/>
    </source>
</evidence>
<keyword evidence="14" id="KW-1185">Reference proteome</keyword>
<evidence type="ECO:0000259" key="12">
    <source>
        <dbReference type="Pfam" id="PF21621"/>
    </source>
</evidence>
<name>A0ABP9SH05_9ACTN</name>
<reference evidence="14" key="1">
    <citation type="journal article" date="2019" name="Int. J. Syst. Evol. Microbiol.">
        <title>The Global Catalogue of Microorganisms (GCM) 10K type strain sequencing project: providing services to taxonomists for standard genome sequencing and annotation.</title>
        <authorList>
            <consortium name="The Broad Institute Genomics Platform"/>
            <consortium name="The Broad Institute Genome Sequencing Center for Infectious Disease"/>
            <person name="Wu L."/>
            <person name="Ma J."/>
        </authorList>
    </citation>
    <scope>NUCLEOTIDE SEQUENCE [LARGE SCALE GENOMIC DNA]</scope>
    <source>
        <strain evidence="14">JCM 18304</strain>
    </source>
</reference>
<evidence type="ECO:0000256" key="7">
    <source>
        <dbReference type="ARBA" id="ARBA00023235"/>
    </source>
</evidence>
<comment type="caution">
    <text evidence="13">The sequence shown here is derived from an EMBL/GenBank/DDBJ whole genome shotgun (WGS) entry which is preliminary data.</text>
</comment>
<evidence type="ECO:0000256" key="2">
    <source>
        <dbReference type="ARBA" id="ARBA00001947"/>
    </source>
</evidence>
<keyword evidence="5" id="KW-0479">Metal-binding</keyword>
<evidence type="ECO:0000256" key="1">
    <source>
        <dbReference type="ARBA" id="ARBA00000757"/>
    </source>
</evidence>
<dbReference type="Proteomes" id="UP001501570">
    <property type="component" value="Unassembled WGS sequence"/>
</dbReference>
<dbReference type="EMBL" id="BAABJQ010000023">
    <property type="protein sequence ID" value="GAA5195110.1"/>
    <property type="molecule type" value="Genomic_DNA"/>
</dbReference>
<gene>
    <name evidence="13" type="primary">manA</name>
    <name evidence="13" type="ORF">GCM10023322_61080</name>
</gene>
<accession>A0ABP9SH05</accession>
<evidence type="ECO:0000313" key="13">
    <source>
        <dbReference type="EMBL" id="GAA5195110.1"/>
    </source>
</evidence>
<dbReference type="InterPro" id="IPR046457">
    <property type="entry name" value="PMI_typeI_cat"/>
</dbReference>
<comment type="catalytic activity">
    <reaction evidence="1">
        <text>D-mannose 6-phosphate = D-fructose 6-phosphate</text>
        <dbReference type="Rhea" id="RHEA:12356"/>
        <dbReference type="ChEBI" id="CHEBI:58735"/>
        <dbReference type="ChEBI" id="CHEBI:61527"/>
        <dbReference type="EC" id="5.3.1.8"/>
    </reaction>
</comment>
<dbReference type="NCBIfam" id="TIGR00218">
    <property type="entry name" value="manA"/>
    <property type="match status" value="1"/>
</dbReference>
<dbReference type="PANTHER" id="PTHR10309">
    <property type="entry name" value="MANNOSE-6-PHOSPHATE ISOMERASE"/>
    <property type="match status" value="1"/>
</dbReference>
<dbReference type="CDD" id="cd07011">
    <property type="entry name" value="cupin_PMI_type_I_N"/>
    <property type="match status" value="1"/>
</dbReference>
<keyword evidence="6" id="KW-0862">Zinc</keyword>
<dbReference type="PRINTS" id="PR00714">
    <property type="entry name" value="MAN6PISMRASE"/>
</dbReference>
<dbReference type="PIRSF" id="PIRSF001480">
    <property type="entry name" value="Mannose-6-phosphate_isomerase"/>
    <property type="match status" value="1"/>
</dbReference>
<dbReference type="InterPro" id="IPR011051">
    <property type="entry name" value="RmlC_Cupin_sf"/>
</dbReference>
<dbReference type="GO" id="GO:0016853">
    <property type="term" value="F:isomerase activity"/>
    <property type="evidence" value="ECO:0007669"/>
    <property type="project" value="UniProtKB-KW"/>
</dbReference>
<dbReference type="Pfam" id="PF20511">
    <property type="entry name" value="PMI_typeI_cat"/>
    <property type="match status" value="1"/>
</dbReference>
<sequence>MQRLTGRIRAYAWGSRTSLASLTGRPTPSEGPEAELWLGAHPDEPSELPGGSLLEAVEKDPAGVLGASTVEEFGPRLPYLLKALAAEQPLSLQAHPNSAQAREAYEAGRTGYTDPYHKPELLVALDDGFEALCGFRDPRASAAELESLGVDALRPVIDALRAGTDPEQALRAGTRALMSWPEQQRAGLVDAVAAAGHPLATDLAARYPGDVGVVVALLLNRVTLAAGEAVWMPAGNLHCYLRGFGVEIMAASDNVLRGGLTPKRVDVPELMRVLRFEVLEQPVVRPVPVRDGVSTWSAPIRDFALYKASVRDGETMLPASGPRILLCVAGTVGVSTGTGSLSLPAGAAAFVAASEPEVRVTGSGDVFQAGVA</sequence>
<evidence type="ECO:0000256" key="10">
    <source>
        <dbReference type="SAM" id="MobiDB-lite"/>
    </source>
</evidence>
<dbReference type="InterPro" id="IPR014710">
    <property type="entry name" value="RmlC-like_jellyroll"/>
</dbReference>
<feature type="domain" description="Mannose-6-phosphate isomerase cupin" evidence="12">
    <location>
        <begin position="301"/>
        <end position="366"/>
    </location>
</feature>
<feature type="domain" description="Phosphomannose isomerase type I catalytic" evidence="11">
    <location>
        <begin position="1"/>
        <end position="136"/>
    </location>
</feature>
<comment type="cofactor">
    <cofactor evidence="2">
        <name>Zn(2+)</name>
        <dbReference type="ChEBI" id="CHEBI:29105"/>
    </cofactor>
</comment>
<dbReference type="Gene3D" id="1.10.441.10">
    <property type="entry name" value="Phosphomannose Isomerase, domain 2"/>
    <property type="match status" value="1"/>
</dbReference>
<evidence type="ECO:0000256" key="8">
    <source>
        <dbReference type="ARBA" id="ARBA00029741"/>
    </source>
</evidence>
<dbReference type="SUPFAM" id="SSF51182">
    <property type="entry name" value="RmlC-like cupins"/>
    <property type="match status" value="1"/>
</dbReference>
<dbReference type="RefSeq" id="WP_345635454.1">
    <property type="nucleotide sequence ID" value="NZ_BAABJQ010000023.1"/>
</dbReference>
<dbReference type="InterPro" id="IPR001250">
    <property type="entry name" value="Man6P_Isoase-1"/>
</dbReference>
<evidence type="ECO:0000259" key="11">
    <source>
        <dbReference type="Pfam" id="PF20511"/>
    </source>
</evidence>
<evidence type="ECO:0000256" key="9">
    <source>
        <dbReference type="ARBA" id="ARBA00030762"/>
    </source>
</evidence>
<keyword evidence="7 13" id="KW-0413">Isomerase</keyword>
<dbReference type="PANTHER" id="PTHR10309:SF0">
    <property type="entry name" value="MANNOSE-6-PHOSPHATE ISOMERASE"/>
    <property type="match status" value="1"/>
</dbReference>